<evidence type="ECO:0000313" key="3">
    <source>
        <dbReference type="EMBL" id="SHE29314.1"/>
    </source>
</evidence>
<dbReference type="Gene3D" id="3.30.200.20">
    <property type="entry name" value="Phosphorylase Kinase, domain 1"/>
    <property type="match status" value="1"/>
</dbReference>
<feature type="domain" description="Aminoglycoside phosphotransferase" evidence="2">
    <location>
        <begin position="34"/>
        <end position="267"/>
    </location>
</feature>
<organism evidence="3 4">
    <name type="scientific">Ferrithrix thermotolerans DSM 19514</name>
    <dbReference type="NCBI Taxonomy" id="1121881"/>
    <lineage>
        <taxon>Bacteria</taxon>
        <taxon>Bacillati</taxon>
        <taxon>Actinomycetota</taxon>
        <taxon>Acidimicrobiia</taxon>
        <taxon>Acidimicrobiales</taxon>
        <taxon>Acidimicrobiaceae</taxon>
        <taxon>Ferrithrix</taxon>
    </lineage>
</organism>
<dbReference type="OrthoDB" id="241498at2"/>
<dbReference type="PANTHER" id="PTHR21064">
    <property type="entry name" value="AMINOGLYCOSIDE PHOSPHOTRANSFERASE DOMAIN-CONTAINING PROTEIN-RELATED"/>
    <property type="match status" value="1"/>
</dbReference>
<dbReference type="AlphaFoldDB" id="A0A1M4SAQ6"/>
<proteinExistence type="inferred from homology"/>
<reference evidence="4" key="1">
    <citation type="submission" date="2016-11" db="EMBL/GenBank/DDBJ databases">
        <authorList>
            <person name="Varghese N."/>
            <person name="Submissions S."/>
        </authorList>
    </citation>
    <scope>NUCLEOTIDE SEQUENCE [LARGE SCALE GENOMIC DNA]</scope>
    <source>
        <strain evidence="4">DSM 19514</strain>
    </source>
</reference>
<dbReference type="InterPro" id="IPR002575">
    <property type="entry name" value="Aminoglycoside_PTrfase"/>
</dbReference>
<keyword evidence="4" id="KW-1185">Reference proteome</keyword>
<sequence>MISASTDEDWELANEALKNYDTPPSAKVELLNVSENKTYKISFDNEPKFVIRLHREGYHSRAEIQSELTWIQSIHGSNTVSVPLPILNRKDELITTIQTPSSNHRRFAVAFNFVEGVELEEDDSADHFETLGSIAAQLHNQVIAWEPPRGFRRFSWRLKDAFGANPRWGAWSKGVDKEKYPYLKEAVDNVSRDLHRYGVSSKVFGLVHADMRLSNVIWVKESYSPTLIDFDDCGYSWYLYDLATAISFFEHKDIVPELIGRWIVGYERIRKLDNADKEAIWPLVLFRRFLLLGWMQTHPEVEICKRLQGEYLDGTLHLAIRYLEHKLPSFSRSVRYP</sequence>
<dbReference type="SUPFAM" id="SSF56112">
    <property type="entry name" value="Protein kinase-like (PK-like)"/>
    <property type="match status" value="1"/>
</dbReference>
<dbReference type="Gene3D" id="3.90.1200.10">
    <property type="match status" value="1"/>
</dbReference>
<dbReference type="InterPro" id="IPR050249">
    <property type="entry name" value="Pseudomonas-type_ThrB"/>
</dbReference>
<evidence type="ECO:0000256" key="1">
    <source>
        <dbReference type="ARBA" id="ARBA00038240"/>
    </source>
</evidence>
<name>A0A1M4SAQ6_9ACTN</name>
<dbReference type="InterPro" id="IPR011009">
    <property type="entry name" value="Kinase-like_dom_sf"/>
</dbReference>
<evidence type="ECO:0000313" key="4">
    <source>
        <dbReference type="Proteomes" id="UP000184295"/>
    </source>
</evidence>
<accession>A0A1M4SAQ6</accession>
<keyword evidence="3" id="KW-0418">Kinase</keyword>
<keyword evidence="3" id="KW-0808">Transferase</keyword>
<comment type="similarity">
    <text evidence="1">Belongs to the pseudomonas-type ThrB family.</text>
</comment>
<dbReference type="GO" id="GO:0019202">
    <property type="term" value="F:amino acid kinase activity"/>
    <property type="evidence" value="ECO:0007669"/>
    <property type="project" value="TreeGrafter"/>
</dbReference>
<gene>
    <name evidence="3" type="ORF">SAMN02745225_00176</name>
</gene>
<dbReference type="EMBL" id="FQUL01000002">
    <property type="protein sequence ID" value="SHE29314.1"/>
    <property type="molecule type" value="Genomic_DNA"/>
</dbReference>
<dbReference type="RefSeq" id="WP_072787829.1">
    <property type="nucleotide sequence ID" value="NZ_FQUL01000002.1"/>
</dbReference>
<dbReference type="Proteomes" id="UP000184295">
    <property type="component" value="Unassembled WGS sequence"/>
</dbReference>
<dbReference type="STRING" id="1121881.SAMN02745225_00176"/>
<evidence type="ECO:0000259" key="2">
    <source>
        <dbReference type="Pfam" id="PF01636"/>
    </source>
</evidence>
<protein>
    <submittedName>
        <fullName evidence="3">Ser/Thr protein kinase RdoA involved in Cpx stress response, MazF antagonist</fullName>
    </submittedName>
</protein>
<dbReference type="PANTHER" id="PTHR21064:SF6">
    <property type="entry name" value="AMINOGLYCOSIDE PHOSPHOTRANSFERASE DOMAIN-CONTAINING PROTEIN"/>
    <property type="match status" value="1"/>
</dbReference>
<dbReference type="Pfam" id="PF01636">
    <property type="entry name" value="APH"/>
    <property type="match status" value="1"/>
</dbReference>